<dbReference type="OrthoDB" id="1079385at2"/>
<protein>
    <recommendedName>
        <fullName evidence="4">SAM-dependent methyltransferase</fullName>
    </recommendedName>
</protein>
<sequence>MTAARVRSSSPDAAAAKVKRHPDDWYPTPEPVTRALLHHWTFWAGPDVLSPVWEPACGDCRMANVIADKGYAVIGTDLVFRGGIGQGGIDFLLEQRPLAPTIITNPPFKLASAFARHALSLRPQHVAMLLPIGFLGGQWRGRNLWTAFPEFGAPQLLVSLRRFSMWPGDAEIPVDAGSTNMDFAWFIWSRMAMAGPPRWFDWKDFQ</sequence>
<dbReference type="STRING" id="1921510.BSL82_02385"/>
<dbReference type="InterPro" id="IPR029063">
    <property type="entry name" value="SAM-dependent_MTases_sf"/>
</dbReference>
<dbReference type="Proteomes" id="UP000182063">
    <property type="component" value="Chromosome"/>
</dbReference>
<dbReference type="EMBL" id="CP018221">
    <property type="protein sequence ID" value="API58295.1"/>
    <property type="molecule type" value="Genomic_DNA"/>
</dbReference>
<organism evidence="2 3">
    <name type="scientific">Tardibacter chloracetimidivorans</name>
    <dbReference type="NCBI Taxonomy" id="1921510"/>
    <lineage>
        <taxon>Bacteria</taxon>
        <taxon>Pseudomonadati</taxon>
        <taxon>Pseudomonadota</taxon>
        <taxon>Alphaproteobacteria</taxon>
        <taxon>Sphingomonadales</taxon>
        <taxon>Sphingomonadaceae</taxon>
        <taxon>Tardibacter</taxon>
    </lineage>
</organism>
<dbReference type="KEGG" id="sphj:BSL82_02385"/>
<dbReference type="SUPFAM" id="SSF53335">
    <property type="entry name" value="S-adenosyl-L-methionine-dependent methyltransferases"/>
    <property type="match status" value="1"/>
</dbReference>
<accession>A0A1L3ZRP7</accession>
<keyword evidence="3" id="KW-1185">Reference proteome</keyword>
<feature type="region of interest" description="Disordered" evidence="1">
    <location>
        <begin position="1"/>
        <end position="22"/>
    </location>
</feature>
<name>A0A1L3ZRP7_9SPHN</name>
<gene>
    <name evidence="2" type="ORF">BSL82_02385</name>
</gene>
<evidence type="ECO:0000313" key="3">
    <source>
        <dbReference type="Proteomes" id="UP000182063"/>
    </source>
</evidence>
<evidence type="ECO:0000256" key="1">
    <source>
        <dbReference type="SAM" id="MobiDB-lite"/>
    </source>
</evidence>
<evidence type="ECO:0000313" key="2">
    <source>
        <dbReference type="EMBL" id="API58295.1"/>
    </source>
</evidence>
<reference evidence="3" key="1">
    <citation type="submission" date="2016-11" db="EMBL/GenBank/DDBJ databases">
        <title>Complete Genome Sequence of alachlor-degrading Sphingomonas sp. strain JJ-A5.</title>
        <authorList>
            <person name="Lee H."/>
            <person name="Ka J.-O."/>
        </authorList>
    </citation>
    <scope>NUCLEOTIDE SEQUENCE [LARGE SCALE GENOMIC DNA]</scope>
    <source>
        <strain evidence="3">JJ-A5</strain>
    </source>
</reference>
<evidence type="ECO:0008006" key="4">
    <source>
        <dbReference type="Google" id="ProtNLM"/>
    </source>
</evidence>
<dbReference type="RefSeq" id="WP_072595868.1">
    <property type="nucleotide sequence ID" value="NZ_CP018221.1"/>
</dbReference>
<proteinExistence type="predicted"/>
<dbReference type="AlphaFoldDB" id="A0A1L3ZRP7"/>